<feature type="transmembrane region" description="Helical" evidence="6">
    <location>
        <begin position="434"/>
        <end position="455"/>
    </location>
</feature>
<feature type="transmembrane region" description="Helical" evidence="6">
    <location>
        <begin position="346"/>
        <end position="369"/>
    </location>
</feature>
<feature type="transmembrane region" description="Helical" evidence="6">
    <location>
        <begin position="283"/>
        <end position="307"/>
    </location>
</feature>
<dbReference type="EMBL" id="JAEPRD010000102">
    <property type="protein sequence ID" value="KAG2198951.1"/>
    <property type="molecule type" value="Genomic_DNA"/>
</dbReference>
<dbReference type="PANTHER" id="PTHR43791:SF36">
    <property type="entry name" value="TRANSPORTER, PUTATIVE (AFU_ORTHOLOGUE AFUA_6G08340)-RELATED"/>
    <property type="match status" value="1"/>
</dbReference>
<evidence type="ECO:0000256" key="2">
    <source>
        <dbReference type="ARBA" id="ARBA00022448"/>
    </source>
</evidence>
<feature type="transmembrane region" description="Helical" evidence="6">
    <location>
        <begin position="213"/>
        <end position="236"/>
    </location>
</feature>
<comment type="subcellular location">
    <subcellularLocation>
        <location evidence="1">Membrane</location>
        <topology evidence="1">Multi-pass membrane protein</topology>
    </subcellularLocation>
</comment>
<dbReference type="GO" id="GO:0022857">
    <property type="term" value="F:transmembrane transporter activity"/>
    <property type="evidence" value="ECO:0007669"/>
    <property type="project" value="InterPro"/>
</dbReference>
<dbReference type="InterPro" id="IPR011701">
    <property type="entry name" value="MFS"/>
</dbReference>
<evidence type="ECO:0000256" key="5">
    <source>
        <dbReference type="ARBA" id="ARBA00023136"/>
    </source>
</evidence>
<feature type="transmembrane region" description="Helical" evidence="6">
    <location>
        <begin position="120"/>
        <end position="142"/>
    </location>
</feature>
<dbReference type="InterPro" id="IPR036259">
    <property type="entry name" value="MFS_trans_sf"/>
</dbReference>
<name>A0A8H7UUD6_9FUNG</name>
<proteinExistence type="predicted"/>
<feature type="transmembrane region" description="Helical" evidence="6">
    <location>
        <begin position="180"/>
        <end position="201"/>
    </location>
</feature>
<protein>
    <recommendedName>
        <fullName evidence="7">Major facilitator superfamily (MFS) profile domain-containing protein</fullName>
    </recommendedName>
</protein>
<dbReference type="InterPro" id="IPR020846">
    <property type="entry name" value="MFS_dom"/>
</dbReference>
<feature type="transmembrane region" description="Helical" evidence="6">
    <location>
        <begin position="91"/>
        <end position="108"/>
    </location>
</feature>
<reference evidence="8" key="1">
    <citation type="submission" date="2020-12" db="EMBL/GenBank/DDBJ databases">
        <title>Metabolic potential, ecology and presence of endohyphal bacteria is reflected in genomic diversity of Mucoromycotina.</title>
        <authorList>
            <person name="Muszewska A."/>
            <person name="Okrasinska A."/>
            <person name="Steczkiewicz K."/>
            <person name="Drgas O."/>
            <person name="Orlowska M."/>
            <person name="Perlinska-Lenart U."/>
            <person name="Aleksandrzak-Piekarczyk T."/>
            <person name="Szatraj K."/>
            <person name="Zielenkiewicz U."/>
            <person name="Pilsyk S."/>
            <person name="Malc E."/>
            <person name="Mieczkowski P."/>
            <person name="Kruszewska J.S."/>
            <person name="Biernat P."/>
            <person name="Pawlowska J."/>
        </authorList>
    </citation>
    <scope>NUCLEOTIDE SEQUENCE</scope>
    <source>
        <strain evidence="8">WA0000017839</strain>
    </source>
</reference>
<keyword evidence="9" id="KW-1185">Reference proteome</keyword>
<dbReference type="PROSITE" id="PS50850">
    <property type="entry name" value="MFS"/>
    <property type="match status" value="1"/>
</dbReference>
<dbReference type="Pfam" id="PF07690">
    <property type="entry name" value="MFS_1"/>
    <property type="match status" value="1"/>
</dbReference>
<dbReference type="SUPFAM" id="SSF103473">
    <property type="entry name" value="MFS general substrate transporter"/>
    <property type="match status" value="1"/>
</dbReference>
<dbReference type="GO" id="GO:0016020">
    <property type="term" value="C:membrane"/>
    <property type="evidence" value="ECO:0007669"/>
    <property type="project" value="UniProtKB-SubCell"/>
</dbReference>
<feature type="transmembrane region" description="Helical" evidence="6">
    <location>
        <begin position="148"/>
        <end position="168"/>
    </location>
</feature>
<keyword evidence="3 6" id="KW-0812">Transmembrane</keyword>
<accession>A0A8H7UUD6</accession>
<organism evidence="8 9">
    <name type="scientific">Mucor saturninus</name>
    <dbReference type="NCBI Taxonomy" id="64648"/>
    <lineage>
        <taxon>Eukaryota</taxon>
        <taxon>Fungi</taxon>
        <taxon>Fungi incertae sedis</taxon>
        <taxon>Mucoromycota</taxon>
        <taxon>Mucoromycotina</taxon>
        <taxon>Mucoromycetes</taxon>
        <taxon>Mucorales</taxon>
        <taxon>Mucorineae</taxon>
        <taxon>Mucoraceae</taxon>
        <taxon>Mucor</taxon>
    </lineage>
</organism>
<evidence type="ECO:0000313" key="9">
    <source>
        <dbReference type="Proteomes" id="UP000603453"/>
    </source>
</evidence>
<dbReference type="OrthoDB" id="6730379at2759"/>
<keyword evidence="2" id="KW-0813">Transport</keyword>
<dbReference type="Proteomes" id="UP000603453">
    <property type="component" value="Unassembled WGS sequence"/>
</dbReference>
<dbReference type="AlphaFoldDB" id="A0A8H7UUD6"/>
<dbReference type="Gene3D" id="1.20.1250.20">
    <property type="entry name" value="MFS general substrate transporter like domains"/>
    <property type="match status" value="1"/>
</dbReference>
<comment type="caution">
    <text evidence="8">The sequence shown here is derived from an EMBL/GenBank/DDBJ whole genome shotgun (WGS) entry which is preliminary data.</text>
</comment>
<evidence type="ECO:0000313" key="8">
    <source>
        <dbReference type="EMBL" id="KAG2198951.1"/>
    </source>
</evidence>
<keyword evidence="5 6" id="KW-0472">Membrane</keyword>
<evidence type="ECO:0000256" key="6">
    <source>
        <dbReference type="SAM" id="Phobius"/>
    </source>
</evidence>
<feature type="transmembrane region" description="Helical" evidence="6">
    <location>
        <begin position="405"/>
        <end position="422"/>
    </location>
</feature>
<sequence>MSNEVTDERAYSFEEKKEAYDVQTVNSEESANELTPEFKAAEKSLIWKLDFYYVMPCIAVLNFLQFFDKSTLNYSAVLGIKEDAHLTDSQFSWLGSIFYLGYLLYQVPNTYFIQRLPIGRYIGVLIVVWGLVLTVTCLGKNFSQLAALRFLLGFFEAGIYPCCMMIISSMYRRDEQAGRIGCVYICNGIAMAIGGLIGYGIGHMMGVRGMNGWQWIMIILGSVTMAFGIGCFFLLADNPKSKLLNLTEDERKLVALRTIDNSTIVTKEVKYHHMIEALKEPRFYCFIFASLLYNLQNGALGIFSSVITAGFGFSSLNAILLTVPAGVVDCLYIGFAVWYNGRYGNSLHLASILLVIAIIGLLLLVVIPIPQVKLLGLYMCWSFAASYTLFLTAMTNNVSGYTKKIFYSSAIMVFYTIGNFAGPQMMVSSQKPLYLGGMIGYMAADVICIILLQYARYSMAKVNKQRLANPSTEKIDTTKDLTDVENPHFIYRL</sequence>
<evidence type="ECO:0000256" key="1">
    <source>
        <dbReference type="ARBA" id="ARBA00004141"/>
    </source>
</evidence>
<dbReference type="PANTHER" id="PTHR43791">
    <property type="entry name" value="PERMEASE-RELATED"/>
    <property type="match status" value="1"/>
</dbReference>
<feature type="domain" description="Major facilitator superfamily (MFS) profile" evidence="7">
    <location>
        <begin position="54"/>
        <end position="493"/>
    </location>
</feature>
<feature type="transmembrane region" description="Helical" evidence="6">
    <location>
        <begin position="49"/>
        <end position="67"/>
    </location>
</feature>
<evidence type="ECO:0000259" key="7">
    <source>
        <dbReference type="PROSITE" id="PS50850"/>
    </source>
</evidence>
<evidence type="ECO:0000256" key="4">
    <source>
        <dbReference type="ARBA" id="ARBA00022989"/>
    </source>
</evidence>
<evidence type="ECO:0000256" key="3">
    <source>
        <dbReference type="ARBA" id="ARBA00022692"/>
    </source>
</evidence>
<keyword evidence="4 6" id="KW-1133">Transmembrane helix</keyword>
<gene>
    <name evidence="8" type="ORF">INT47_013135</name>
</gene>
<feature type="transmembrane region" description="Helical" evidence="6">
    <location>
        <begin position="375"/>
        <end position="393"/>
    </location>
</feature>
<feature type="transmembrane region" description="Helical" evidence="6">
    <location>
        <begin position="319"/>
        <end position="339"/>
    </location>
</feature>